<accession>A0A542ZQB7</accession>
<dbReference type="PROSITE" id="PS51201">
    <property type="entry name" value="RCK_N"/>
    <property type="match status" value="1"/>
</dbReference>
<dbReference type="InterPro" id="IPR003148">
    <property type="entry name" value="RCK_N"/>
</dbReference>
<dbReference type="GO" id="GO:0006813">
    <property type="term" value="P:potassium ion transport"/>
    <property type="evidence" value="ECO:0007669"/>
    <property type="project" value="InterPro"/>
</dbReference>
<evidence type="ECO:0000259" key="1">
    <source>
        <dbReference type="PROSITE" id="PS51201"/>
    </source>
</evidence>
<evidence type="ECO:0000313" key="4">
    <source>
        <dbReference type="Proteomes" id="UP000316196"/>
    </source>
</evidence>
<dbReference type="Proteomes" id="UP000316196">
    <property type="component" value="Unassembled WGS sequence"/>
</dbReference>
<dbReference type="InterPro" id="IPR006037">
    <property type="entry name" value="RCK_C"/>
</dbReference>
<dbReference type="Pfam" id="PF02080">
    <property type="entry name" value="TrkA_C"/>
    <property type="match status" value="1"/>
</dbReference>
<dbReference type="EMBL" id="VFOR01000001">
    <property type="protein sequence ID" value="TQL62410.1"/>
    <property type="molecule type" value="Genomic_DNA"/>
</dbReference>
<evidence type="ECO:0000313" key="3">
    <source>
        <dbReference type="EMBL" id="TQL62410.1"/>
    </source>
</evidence>
<evidence type="ECO:0000259" key="2">
    <source>
        <dbReference type="PROSITE" id="PS51202"/>
    </source>
</evidence>
<feature type="domain" description="RCK C-terminal" evidence="2">
    <location>
        <begin position="130"/>
        <end position="212"/>
    </location>
</feature>
<dbReference type="PANTHER" id="PTHR43833:SF7">
    <property type="entry name" value="KTR SYSTEM POTASSIUM UPTAKE PROTEIN C"/>
    <property type="match status" value="1"/>
</dbReference>
<dbReference type="Gene3D" id="3.40.50.720">
    <property type="entry name" value="NAD(P)-binding Rossmann-like Domain"/>
    <property type="match status" value="1"/>
</dbReference>
<dbReference type="AlphaFoldDB" id="A0A542ZQB7"/>
<dbReference type="Gene3D" id="3.30.70.1450">
    <property type="entry name" value="Regulator of K+ conductance, C-terminal domain"/>
    <property type="match status" value="1"/>
</dbReference>
<reference evidence="3 4" key="1">
    <citation type="submission" date="2019-06" db="EMBL/GenBank/DDBJ databases">
        <title>Sequencing the genomes of 1000 actinobacteria strains.</title>
        <authorList>
            <person name="Klenk H.-P."/>
        </authorList>
    </citation>
    <scope>NUCLEOTIDE SEQUENCE [LARGE SCALE GENOMIC DNA]</scope>
    <source>
        <strain evidence="3 4">DSM 8251</strain>
    </source>
</reference>
<dbReference type="SUPFAM" id="SSF116726">
    <property type="entry name" value="TrkA C-terminal domain-like"/>
    <property type="match status" value="1"/>
</dbReference>
<dbReference type="InterPro" id="IPR036291">
    <property type="entry name" value="NAD(P)-bd_dom_sf"/>
</dbReference>
<dbReference type="GO" id="GO:0008324">
    <property type="term" value="F:monoatomic cation transmembrane transporter activity"/>
    <property type="evidence" value="ECO:0007669"/>
    <property type="project" value="InterPro"/>
</dbReference>
<sequence length="212" mass="22738">MAVLGLGRFGAALALELMEVGVEVLGVDKDPAVIDELSGQLTHTVTADTTDERVLQQLGIDESEWVVVGIGSDIEASILTASRLLKFGVHSIWAKAISEPHAEILSQMGVRHVISPESDMGRRVAHLIRGRVNDYMRIDEDLTIVRMRPTSGIVGRPLKDLDLRARFGVTVIALKCPGETWAMTHGESIVAKTDEILVAGTPGALEALGVDG</sequence>
<protein>
    <submittedName>
        <fullName evidence="3">Trk system potassium uptake protein TrkA</fullName>
    </submittedName>
</protein>
<dbReference type="SUPFAM" id="SSF51735">
    <property type="entry name" value="NAD(P)-binding Rossmann-fold domains"/>
    <property type="match status" value="1"/>
</dbReference>
<dbReference type="InterPro" id="IPR050721">
    <property type="entry name" value="Trk_Ktr_HKT_K-transport"/>
</dbReference>
<name>A0A542ZQB7_9ACTN</name>
<dbReference type="InterPro" id="IPR036721">
    <property type="entry name" value="RCK_C_sf"/>
</dbReference>
<feature type="domain" description="RCK N-terminal" evidence="1">
    <location>
        <begin position="1"/>
        <end position="114"/>
    </location>
</feature>
<dbReference type="PROSITE" id="PS51202">
    <property type="entry name" value="RCK_C"/>
    <property type="match status" value="1"/>
</dbReference>
<dbReference type="PANTHER" id="PTHR43833">
    <property type="entry name" value="POTASSIUM CHANNEL PROTEIN 2-RELATED-RELATED"/>
    <property type="match status" value="1"/>
</dbReference>
<keyword evidence="4" id="KW-1185">Reference proteome</keyword>
<organism evidence="3 4">
    <name type="scientific">Propioniferax innocua</name>
    <dbReference type="NCBI Taxonomy" id="1753"/>
    <lineage>
        <taxon>Bacteria</taxon>
        <taxon>Bacillati</taxon>
        <taxon>Actinomycetota</taxon>
        <taxon>Actinomycetes</taxon>
        <taxon>Propionibacteriales</taxon>
        <taxon>Propionibacteriaceae</taxon>
        <taxon>Propioniferax</taxon>
    </lineage>
</organism>
<dbReference type="Pfam" id="PF02254">
    <property type="entry name" value="TrkA_N"/>
    <property type="match status" value="1"/>
</dbReference>
<gene>
    <name evidence="3" type="ORF">FB460_0185</name>
</gene>
<proteinExistence type="predicted"/>
<comment type="caution">
    <text evidence="3">The sequence shown here is derived from an EMBL/GenBank/DDBJ whole genome shotgun (WGS) entry which is preliminary data.</text>
</comment>